<accession>A0A1J0VP56</accession>
<evidence type="ECO:0000256" key="1">
    <source>
        <dbReference type="SAM" id="Coils"/>
    </source>
</evidence>
<feature type="coiled-coil region" evidence="1">
    <location>
        <begin position="43"/>
        <end position="77"/>
    </location>
</feature>
<protein>
    <submittedName>
        <fullName evidence="2">Uncharacterized protein</fullName>
    </submittedName>
</protein>
<dbReference type="OrthoDB" id="4564115at2"/>
<sequence>MSAAAESTMPATASVVVVERDQADLAPVIALHPMQRPEIGTEQTDLLARIAELEARVADLQDRNRELASDLDNALDQLSGHALHDEQERLVHAPTWSPWTASMSQEGHQR</sequence>
<proteinExistence type="predicted"/>
<keyword evidence="3" id="KW-1185">Reference proteome</keyword>
<evidence type="ECO:0000313" key="3">
    <source>
        <dbReference type="Proteomes" id="UP000183810"/>
    </source>
</evidence>
<dbReference type="EMBL" id="CP018082">
    <property type="protein sequence ID" value="APE33801.1"/>
    <property type="molecule type" value="Genomic_DNA"/>
</dbReference>
<gene>
    <name evidence="2" type="ORF">BOX37_07250</name>
</gene>
<evidence type="ECO:0000313" key="2">
    <source>
        <dbReference type="EMBL" id="APE33801.1"/>
    </source>
</evidence>
<dbReference type="Proteomes" id="UP000183810">
    <property type="component" value="Chromosome"/>
</dbReference>
<reference evidence="2" key="1">
    <citation type="submission" date="2016-11" db="EMBL/GenBank/DDBJ databases">
        <authorList>
            <person name="Jaros S."/>
            <person name="Januszkiewicz K."/>
            <person name="Wedrychowicz H."/>
        </authorList>
    </citation>
    <scope>NUCLEOTIDE SEQUENCE [LARGE SCALE GENOMIC DNA]</scope>
    <source>
        <strain evidence="2">Y48</strain>
    </source>
</reference>
<dbReference type="KEGG" id="nsl:BOX37_07250"/>
<organism evidence="2 3">
    <name type="scientific">Nocardia mangyaensis</name>
    <dbReference type="NCBI Taxonomy" id="2213200"/>
    <lineage>
        <taxon>Bacteria</taxon>
        <taxon>Bacillati</taxon>
        <taxon>Actinomycetota</taxon>
        <taxon>Actinomycetes</taxon>
        <taxon>Mycobacteriales</taxon>
        <taxon>Nocardiaceae</taxon>
        <taxon>Nocardia</taxon>
    </lineage>
</organism>
<dbReference type="AlphaFoldDB" id="A0A1J0VP56"/>
<dbReference type="RefSeq" id="WP_071926984.1">
    <property type="nucleotide sequence ID" value="NZ_CP018082.1"/>
</dbReference>
<keyword evidence="1" id="KW-0175">Coiled coil</keyword>
<name>A0A1J0VP56_9NOCA</name>